<dbReference type="SUPFAM" id="SSF82199">
    <property type="entry name" value="SET domain"/>
    <property type="match status" value="1"/>
</dbReference>
<dbReference type="Gene3D" id="2.170.270.10">
    <property type="entry name" value="SET domain"/>
    <property type="match status" value="1"/>
</dbReference>
<proteinExistence type="predicted"/>
<dbReference type="PROSITE" id="PS50280">
    <property type="entry name" value="SET"/>
    <property type="match status" value="1"/>
</dbReference>
<dbReference type="InterPro" id="IPR001214">
    <property type="entry name" value="SET_dom"/>
</dbReference>
<evidence type="ECO:0000313" key="2">
    <source>
        <dbReference type="EMBL" id="GMF26480.1"/>
    </source>
</evidence>
<dbReference type="EMBL" id="BSXT01000397">
    <property type="protein sequence ID" value="GMF26480.1"/>
    <property type="molecule type" value="Genomic_DNA"/>
</dbReference>
<dbReference type="CDD" id="cd08161">
    <property type="entry name" value="SET"/>
    <property type="match status" value="1"/>
</dbReference>
<evidence type="ECO:0000313" key="3">
    <source>
        <dbReference type="Proteomes" id="UP001165121"/>
    </source>
</evidence>
<protein>
    <submittedName>
        <fullName evidence="2">Unnamed protein product</fullName>
    </submittedName>
</protein>
<reference evidence="2" key="1">
    <citation type="submission" date="2023-04" db="EMBL/GenBank/DDBJ databases">
        <title>Phytophthora fragariaefolia NBRC 109709.</title>
        <authorList>
            <person name="Ichikawa N."/>
            <person name="Sato H."/>
            <person name="Tonouchi N."/>
        </authorList>
    </citation>
    <scope>NUCLEOTIDE SEQUENCE</scope>
    <source>
        <strain evidence="2">NBRC 109709</strain>
    </source>
</reference>
<dbReference type="InterPro" id="IPR046341">
    <property type="entry name" value="SET_dom_sf"/>
</dbReference>
<evidence type="ECO:0000259" key="1">
    <source>
        <dbReference type="PROSITE" id="PS50280"/>
    </source>
</evidence>
<comment type="caution">
    <text evidence="2">The sequence shown here is derived from an EMBL/GenBank/DDBJ whole genome shotgun (WGS) entry which is preliminary data.</text>
</comment>
<dbReference type="Proteomes" id="UP001165121">
    <property type="component" value="Unassembled WGS sequence"/>
</dbReference>
<gene>
    <name evidence="2" type="ORF">Pfra01_000501500</name>
</gene>
<feature type="domain" description="SET" evidence="1">
    <location>
        <begin position="1"/>
        <end position="48"/>
    </location>
</feature>
<name>A0A9W6U748_9STRA</name>
<sequence>MGGLMRFLNHSCKPAAKFKEVANCHRTTVVMVTAQDIQCGEEVTVNYGDGHWIVCRCQQDGCRDRDIQDEQDP</sequence>
<keyword evidence="3" id="KW-1185">Reference proteome</keyword>
<organism evidence="2 3">
    <name type="scientific">Phytophthora fragariaefolia</name>
    <dbReference type="NCBI Taxonomy" id="1490495"/>
    <lineage>
        <taxon>Eukaryota</taxon>
        <taxon>Sar</taxon>
        <taxon>Stramenopiles</taxon>
        <taxon>Oomycota</taxon>
        <taxon>Peronosporomycetes</taxon>
        <taxon>Peronosporales</taxon>
        <taxon>Peronosporaceae</taxon>
        <taxon>Phytophthora</taxon>
    </lineage>
</organism>
<dbReference type="Pfam" id="PF00856">
    <property type="entry name" value="SET"/>
    <property type="match status" value="1"/>
</dbReference>
<dbReference type="AlphaFoldDB" id="A0A9W6U748"/>
<accession>A0A9W6U748</accession>
<dbReference type="OrthoDB" id="5792673at2759"/>